<dbReference type="Gene3D" id="3.30.530.20">
    <property type="match status" value="1"/>
</dbReference>
<evidence type="ECO:0000313" key="2">
    <source>
        <dbReference type="EMBL" id="KAF2161130.1"/>
    </source>
</evidence>
<keyword evidence="3" id="KW-1185">Reference proteome</keyword>
<dbReference type="AlphaFoldDB" id="A0A6A6C4M2"/>
<reference evidence="2" key="1">
    <citation type="journal article" date="2020" name="Stud. Mycol.">
        <title>101 Dothideomycetes genomes: a test case for predicting lifestyles and emergence of pathogens.</title>
        <authorList>
            <person name="Haridas S."/>
            <person name="Albert R."/>
            <person name="Binder M."/>
            <person name="Bloem J."/>
            <person name="Labutti K."/>
            <person name="Salamov A."/>
            <person name="Andreopoulos B."/>
            <person name="Baker S."/>
            <person name="Barry K."/>
            <person name="Bills G."/>
            <person name="Bluhm B."/>
            <person name="Cannon C."/>
            <person name="Castanera R."/>
            <person name="Culley D."/>
            <person name="Daum C."/>
            <person name="Ezra D."/>
            <person name="Gonzalez J."/>
            <person name="Henrissat B."/>
            <person name="Kuo A."/>
            <person name="Liang C."/>
            <person name="Lipzen A."/>
            <person name="Lutzoni F."/>
            <person name="Magnuson J."/>
            <person name="Mondo S."/>
            <person name="Nolan M."/>
            <person name="Ohm R."/>
            <person name="Pangilinan J."/>
            <person name="Park H.-J."/>
            <person name="Ramirez L."/>
            <person name="Alfaro M."/>
            <person name="Sun H."/>
            <person name="Tritt A."/>
            <person name="Yoshinaga Y."/>
            <person name="Zwiers L.-H."/>
            <person name="Turgeon B."/>
            <person name="Goodwin S."/>
            <person name="Spatafora J."/>
            <person name="Crous P."/>
            <person name="Grigoriev I."/>
        </authorList>
    </citation>
    <scope>NUCLEOTIDE SEQUENCE</scope>
    <source>
        <strain evidence="2">ATCC 36951</strain>
    </source>
</reference>
<dbReference type="RefSeq" id="XP_033662019.1">
    <property type="nucleotide sequence ID" value="XM_033809045.1"/>
</dbReference>
<name>A0A6A6C4M2_ZASCE</name>
<dbReference type="GeneID" id="54562317"/>
<feature type="region of interest" description="Disordered" evidence="1">
    <location>
        <begin position="53"/>
        <end position="72"/>
    </location>
</feature>
<gene>
    <name evidence="2" type="ORF">M409DRAFT_28460</name>
</gene>
<dbReference type="InterPro" id="IPR023393">
    <property type="entry name" value="START-like_dom_sf"/>
</dbReference>
<dbReference type="EMBL" id="ML993621">
    <property type="protein sequence ID" value="KAF2161130.1"/>
    <property type="molecule type" value="Genomic_DNA"/>
</dbReference>
<evidence type="ECO:0000256" key="1">
    <source>
        <dbReference type="SAM" id="MobiDB-lite"/>
    </source>
</evidence>
<protein>
    <recommendedName>
        <fullName evidence="4">Coenzyme Q-binding protein COQ10 START domain-containing protein</fullName>
    </recommendedName>
</protein>
<dbReference type="Proteomes" id="UP000799537">
    <property type="component" value="Unassembled WGS sequence"/>
</dbReference>
<proteinExistence type="predicted"/>
<evidence type="ECO:0000313" key="3">
    <source>
        <dbReference type="Proteomes" id="UP000799537"/>
    </source>
</evidence>
<organism evidence="2 3">
    <name type="scientific">Zasmidium cellare ATCC 36951</name>
    <dbReference type="NCBI Taxonomy" id="1080233"/>
    <lineage>
        <taxon>Eukaryota</taxon>
        <taxon>Fungi</taxon>
        <taxon>Dikarya</taxon>
        <taxon>Ascomycota</taxon>
        <taxon>Pezizomycotina</taxon>
        <taxon>Dothideomycetes</taxon>
        <taxon>Dothideomycetidae</taxon>
        <taxon>Mycosphaerellales</taxon>
        <taxon>Mycosphaerellaceae</taxon>
        <taxon>Zasmidium</taxon>
    </lineage>
</organism>
<evidence type="ECO:0008006" key="4">
    <source>
        <dbReference type="Google" id="ProtNLM"/>
    </source>
</evidence>
<dbReference type="OrthoDB" id="509124at2759"/>
<sequence>MAKLLQTPTATPSQSAETIVFTSGSSIRISRPASAVFSTILNTKSYSAWNTSNPRVTFPDSERGGEAEPESWTTGASGILQFHMAAPSSSSSATQVPVKVLSVREDPAQGEYRLEWQGQMLPRWFGMAERVQSVRAVGEEECELVQWESMSGWGVYVLDWVLGIRKQMDKVNLRYAEDLKMYSER</sequence>
<accession>A0A6A6C4M2</accession>